<accession>A0ABS8TFC0</accession>
<feature type="non-terminal residue" evidence="1">
    <location>
        <position position="1"/>
    </location>
</feature>
<protein>
    <submittedName>
        <fullName evidence="1">Uncharacterized protein</fullName>
    </submittedName>
</protein>
<dbReference type="EMBL" id="JACEIK010001538">
    <property type="protein sequence ID" value="MCD7470195.1"/>
    <property type="molecule type" value="Genomic_DNA"/>
</dbReference>
<name>A0ABS8TFC0_DATST</name>
<reference evidence="1 2" key="1">
    <citation type="journal article" date="2021" name="BMC Genomics">
        <title>Datura genome reveals duplications of psychoactive alkaloid biosynthetic genes and high mutation rate following tissue culture.</title>
        <authorList>
            <person name="Rajewski A."/>
            <person name="Carter-House D."/>
            <person name="Stajich J."/>
            <person name="Litt A."/>
        </authorList>
    </citation>
    <scope>NUCLEOTIDE SEQUENCE [LARGE SCALE GENOMIC DNA]</scope>
    <source>
        <strain evidence="1">AR-01</strain>
    </source>
</reference>
<evidence type="ECO:0000313" key="2">
    <source>
        <dbReference type="Proteomes" id="UP000823775"/>
    </source>
</evidence>
<sequence>ALTQSLENDSLKWLKLERSKREQRAGPSYGTLAESGHWQSGKPITPFCDICNREHFGNYRRSLTTYFSYGSDDHLIQDCPHME</sequence>
<organism evidence="1 2">
    <name type="scientific">Datura stramonium</name>
    <name type="common">Jimsonweed</name>
    <name type="synonym">Common thornapple</name>
    <dbReference type="NCBI Taxonomy" id="4076"/>
    <lineage>
        <taxon>Eukaryota</taxon>
        <taxon>Viridiplantae</taxon>
        <taxon>Streptophyta</taxon>
        <taxon>Embryophyta</taxon>
        <taxon>Tracheophyta</taxon>
        <taxon>Spermatophyta</taxon>
        <taxon>Magnoliopsida</taxon>
        <taxon>eudicotyledons</taxon>
        <taxon>Gunneridae</taxon>
        <taxon>Pentapetalae</taxon>
        <taxon>asterids</taxon>
        <taxon>lamiids</taxon>
        <taxon>Solanales</taxon>
        <taxon>Solanaceae</taxon>
        <taxon>Solanoideae</taxon>
        <taxon>Datureae</taxon>
        <taxon>Datura</taxon>
    </lineage>
</organism>
<evidence type="ECO:0000313" key="1">
    <source>
        <dbReference type="EMBL" id="MCD7470195.1"/>
    </source>
</evidence>
<keyword evidence="2" id="KW-1185">Reference proteome</keyword>
<proteinExistence type="predicted"/>
<comment type="caution">
    <text evidence="1">The sequence shown here is derived from an EMBL/GenBank/DDBJ whole genome shotgun (WGS) entry which is preliminary data.</text>
</comment>
<dbReference type="Proteomes" id="UP000823775">
    <property type="component" value="Unassembled WGS sequence"/>
</dbReference>
<gene>
    <name evidence="1" type="ORF">HAX54_009875</name>
</gene>